<reference evidence="1" key="1">
    <citation type="submission" date="2010-09" db="EMBL/GenBank/DDBJ databases">
        <title>Complete sequence of chromosome2 of Burkholderia sp. CCGE1003.</title>
        <authorList>
            <consortium name="US DOE Joint Genome Institute"/>
            <person name="Lucas S."/>
            <person name="Copeland A."/>
            <person name="Lapidus A."/>
            <person name="Cheng J.-F."/>
            <person name="Bruce D."/>
            <person name="Goodwin L."/>
            <person name="Pitluck S."/>
            <person name="Daligault H."/>
            <person name="Davenport K."/>
            <person name="Detter J.C."/>
            <person name="Han C."/>
            <person name="Tapia R."/>
            <person name="Land M."/>
            <person name="Hauser L."/>
            <person name="Jeffries C."/>
            <person name="Kyrpides N."/>
            <person name="Ivanova N."/>
            <person name="Ovchinnikova G."/>
            <person name="Martinez-Romero E."/>
            <person name="Rogel M.A."/>
            <person name="Auchtung J."/>
            <person name="Tiedje J.M."/>
            <person name="Woyke T."/>
        </authorList>
    </citation>
    <scope>NUCLEOTIDE SEQUENCE</scope>
    <source>
        <strain evidence="1">CCGE1003</strain>
    </source>
</reference>
<evidence type="ECO:0000313" key="1">
    <source>
        <dbReference type="EMBL" id="ADN61439.1"/>
    </source>
</evidence>
<dbReference type="HOGENOM" id="CLU_1615914_0_0_4"/>
<sequence>MGISADFLIKHVRPYGQEAFDMMCLATGPNSLRAWLLQQHVPQLDINLAFAAWMTTANLPISNETEPRFVASATLSSNARWSELWPTGLSTIVFLTAPLLKQLSAVSESHPGQSLDFDGAEYIPIAVTVSSTPGTQPTVNLNAEGMSIAVDAQGNCVHFAGLIT</sequence>
<dbReference type="KEGG" id="bgf:BC1003_5521"/>
<name>E1TFA7_BURSG</name>
<dbReference type="eggNOG" id="ENOG502ZW0P">
    <property type="taxonomic scope" value="Bacteria"/>
</dbReference>
<gene>
    <name evidence="1" type="ordered locus">BC1003_5521</name>
</gene>
<dbReference type="OrthoDB" id="8296156at2"/>
<dbReference type="EMBL" id="CP002218">
    <property type="protein sequence ID" value="ADN61439.1"/>
    <property type="molecule type" value="Genomic_DNA"/>
</dbReference>
<proteinExistence type="predicted"/>
<dbReference type="AlphaFoldDB" id="E1TFA7"/>
<organism evidence="1">
    <name type="scientific">Burkholderia sp. (strain CCGE1003)</name>
    <dbReference type="NCBI Taxonomy" id="640512"/>
    <lineage>
        <taxon>Bacteria</taxon>
        <taxon>Pseudomonadati</taxon>
        <taxon>Pseudomonadota</taxon>
        <taxon>Betaproteobacteria</taxon>
        <taxon>Burkholderiales</taxon>
        <taxon>Burkholderiaceae</taxon>
        <taxon>Burkholderia</taxon>
    </lineage>
</organism>
<accession>E1TFA7</accession>
<protein>
    <submittedName>
        <fullName evidence="1">Uncharacterized protein</fullName>
    </submittedName>
</protein>